<evidence type="ECO:0000313" key="4">
    <source>
        <dbReference type="Proteomes" id="UP000536534"/>
    </source>
</evidence>
<protein>
    <submittedName>
        <fullName evidence="3">DUF4212 domain-containing protein</fullName>
    </submittedName>
</protein>
<feature type="transmembrane region" description="Helical" evidence="1">
    <location>
        <begin position="49"/>
        <end position="72"/>
    </location>
</feature>
<dbReference type="OrthoDB" id="9797746at2"/>
<keyword evidence="1" id="KW-0472">Membrane</keyword>
<proteinExistence type="predicted"/>
<dbReference type="EMBL" id="JAAYYV010000424">
    <property type="protein sequence ID" value="NLF55631.1"/>
    <property type="molecule type" value="Genomic_DNA"/>
</dbReference>
<gene>
    <name evidence="3" type="ORF">GX576_14780</name>
</gene>
<organism evidence="3 4">
    <name type="scientific">Thauera phenolivorans</name>
    <dbReference type="NCBI Taxonomy" id="1792543"/>
    <lineage>
        <taxon>Bacteria</taxon>
        <taxon>Pseudomonadati</taxon>
        <taxon>Pseudomonadota</taxon>
        <taxon>Betaproteobacteria</taxon>
        <taxon>Rhodocyclales</taxon>
        <taxon>Zoogloeaceae</taxon>
        <taxon>Thauera</taxon>
    </lineage>
</organism>
<reference evidence="3 4" key="1">
    <citation type="journal article" date="2020" name="Biotechnol. Biofuels">
        <title>New insights from the biogas microbiome by comprehensive genome-resolved metagenomics of nearly 1600 species originating from multiple anaerobic digesters.</title>
        <authorList>
            <person name="Campanaro S."/>
            <person name="Treu L."/>
            <person name="Rodriguez-R L.M."/>
            <person name="Kovalovszki A."/>
            <person name="Ziels R.M."/>
            <person name="Maus I."/>
            <person name="Zhu X."/>
            <person name="Kougias P.G."/>
            <person name="Basile A."/>
            <person name="Luo G."/>
            <person name="Schluter A."/>
            <person name="Konstantinidis K.T."/>
            <person name="Angelidaki I."/>
        </authorList>
    </citation>
    <scope>NUCLEOTIDE SEQUENCE [LARGE SCALE GENOMIC DNA]</scope>
    <source>
        <strain evidence="3">AS06rmzACSIP_256</strain>
    </source>
</reference>
<dbReference type="RefSeq" id="WP_068803456.1">
    <property type="nucleotide sequence ID" value="NZ_MBFM01000001.1"/>
</dbReference>
<keyword evidence="1" id="KW-0812">Transmembrane</keyword>
<dbReference type="Proteomes" id="UP000536534">
    <property type="component" value="Unassembled WGS sequence"/>
</dbReference>
<accession>A0A7X7R9I7</accession>
<dbReference type="AlphaFoldDB" id="A0A7X7R9I7"/>
<evidence type="ECO:0000256" key="1">
    <source>
        <dbReference type="SAM" id="Phobius"/>
    </source>
</evidence>
<sequence>MTLNERQRAYWRANLILTASLLAVWFIVPFASGYYAAELNRLSFLGFPLGFYVFAQGAILAFLAIVSIYVFVMNRLDRRYGSRERG</sequence>
<feature type="domain" description="Sodium symporter small subunit" evidence="2">
    <location>
        <begin position="7"/>
        <end position="81"/>
    </location>
</feature>
<evidence type="ECO:0000313" key="3">
    <source>
        <dbReference type="EMBL" id="NLF55631.1"/>
    </source>
</evidence>
<name>A0A7X7R9I7_9RHOO</name>
<dbReference type="InterPro" id="IPR019886">
    <property type="entry name" value="Na_symporter_ssu"/>
</dbReference>
<comment type="caution">
    <text evidence="3">The sequence shown here is derived from an EMBL/GenBank/DDBJ whole genome shotgun (WGS) entry which is preliminary data.</text>
</comment>
<keyword evidence="1" id="KW-1133">Transmembrane helix</keyword>
<evidence type="ECO:0000259" key="2">
    <source>
        <dbReference type="Pfam" id="PF13937"/>
    </source>
</evidence>
<feature type="transmembrane region" description="Helical" evidence="1">
    <location>
        <begin position="12"/>
        <end position="37"/>
    </location>
</feature>
<dbReference type="Pfam" id="PF13937">
    <property type="entry name" value="DUF4212"/>
    <property type="match status" value="1"/>
</dbReference>
<dbReference type="NCBIfam" id="TIGR03647">
    <property type="entry name" value="Na_symport_sm"/>
    <property type="match status" value="1"/>
</dbReference>